<accession>A0A9D2QCS0</accession>
<name>A0A9D2QCS0_9CORY</name>
<evidence type="ECO:0000313" key="3">
    <source>
        <dbReference type="Proteomes" id="UP000823858"/>
    </source>
</evidence>
<dbReference type="GO" id="GO:0016301">
    <property type="term" value="F:kinase activity"/>
    <property type="evidence" value="ECO:0007669"/>
    <property type="project" value="UniProtKB-KW"/>
</dbReference>
<proteinExistence type="predicted"/>
<sequence length="542" mass="57696">MTSPNSRTPLHHRLPVRLRHHWKLLAVIVTVALATALVFGASMVRPHITSDLVSETVITNNIEGDTDLFDDSEHTIDISFNQDEYEEMIKTFQDDGRKEFIRADITIDGTLIENVGLRLKGNSTLMTLRSDGQGPDGEGGGPGGPGGGGGGGMTQLDESAPEELPWLISFDEFEEGRAFEGRTEIALRPAASGSDVALNEALALSLTEESGQDTQQFSFSTVTVNGEDSASRLVLDSPDALWADDLGDGVLYKGRASGSLDYLGDDPTDYEEAFNQINGEGAYDLQPVMTFLDVVNNSSDEEFAEQLEDYLDTESFAKYLATQELISNNDAMDGPGNNYYLWYDTEEEQFTVLSWDLNMALSGMGGGMGVGMGPGMGDTTEGEATEGETAEGETAEGAMPVGEMPEGAMSQGEMPQGEIPEGDPGGDGDEEGDPGGDGGSRGSGSGSGVLKERFLDNEEFYAMYEEAYSELYDQLIASGYAESTLGELTERAESIGDEGATTLSESLRSTITSIVAEAPQPSSGMGGGPGRRETQTGKGDDE</sequence>
<evidence type="ECO:0000256" key="1">
    <source>
        <dbReference type="SAM" id="MobiDB-lite"/>
    </source>
</evidence>
<reference evidence="2" key="1">
    <citation type="journal article" date="2021" name="PeerJ">
        <title>Extensive microbial diversity within the chicken gut microbiome revealed by metagenomics and culture.</title>
        <authorList>
            <person name="Gilroy R."/>
            <person name="Ravi A."/>
            <person name="Getino M."/>
            <person name="Pursley I."/>
            <person name="Horton D.L."/>
            <person name="Alikhan N.F."/>
            <person name="Baker D."/>
            <person name="Gharbi K."/>
            <person name="Hall N."/>
            <person name="Watson M."/>
            <person name="Adriaenssens E.M."/>
            <person name="Foster-Nyarko E."/>
            <person name="Jarju S."/>
            <person name="Secka A."/>
            <person name="Antonio M."/>
            <person name="Oren A."/>
            <person name="Chaudhuri R.R."/>
            <person name="La Ragione R."/>
            <person name="Hildebrand F."/>
            <person name="Pallen M.J."/>
        </authorList>
    </citation>
    <scope>NUCLEOTIDE SEQUENCE</scope>
    <source>
        <strain evidence="2">ChiHjej13B12-4958</strain>
    </source>
</reference>
<dbReference type="PANTHER" id="PTHR40050">
    <property type="entry name" value="INNER SPORE COAT PROTEIN H"/>
    <property type="match status" value="1"/>
</dbReference>
<dbReference type="AlphaFoldDB" id="A0A9D2QCS0"/>
<dbReference type="InterPro" id="IPR014867">
    <property type="entry name" value="Spore_coat_CotH_CotH2/3/7"/>
</dbReference>
<dbReference type="Pfam" id="PF08757">
    <property type="entry name" value="CotH"/>
    <property type="match status" value="1"/>
</dbReference>
<dbReference type="Proteomes" id="UP000823858">
    <property type="component" value="Unassembled WGS sequence"/>
</dbReference>
<feature type="compositionally biased region" description="Acidic residues" evidence="1">
    <location>
        <begin position="380"/>
        <end position="394"/>
    </location>
</feature>
<feature type="compositionally biased region" description="Basic and acidic residues" evidence="1">
    <location>
        <begin position="530"/>
        <end position="542"/>
    </location>
</feature>
<comment type="caution">
    <text evidence="2">The sequence shown here is derived from an EMBL/GenBank/DDBJ whole genome shotgun (WGS) entry which is preliminary data.</text>
</comment>
<feature type="compositionally biased region" description="Acidic residues" evidence="1">
    <location>
        <begin position="420"/>
        <end position="434"/>
    </location>
</feature>
<feature type="compositionally biased region" description="Gly residues" evidence="1">
    <location>
        <begin position="134"/>
        <end position="153"/>
    </location>
</feature>
<keyword evidence="2" id="KW-0418">Kinase</keyword>
<organism evidence="2 3">
    <name type="scientific">Candidatus Corynebacterium faecigallinarum</name>
    <dbReference type="NCBI Taxonomy" id="2838528"/>
    <lineage>
        <taxon>Bacteria</taxon>
        <taxon>Bacillati</taxon>
        <taxon>Actinomycetota</taxon>
        <taxon>Actinomycetes</taxon>
        <taxon>Mycobacteriales</taxon>
        <taxon>Corynebacteriaceae</taxon>
        <taxon>Corynebacterium</taxon>
    </lineage>
</organism>
<reference evidence="2" key="2">
    <citation type="submission" date="2021-04" db="EMBL/GenBank/DDBJ databases">
        <authorList>
            <person name="Gilroy R."/>
        </authorList>
    </citation>
    <scope>NUCLEOTIDE SEQUENCE</scope>
    <source>
        <strain evidence="2">ChiHjej13B12-4958</strain>
    </source>
</reference>
<feature type="region of interest" description="Disordered" evidence="1">
    <location>
        <begin position="516"/>
        <end position="542"/>
    </location>
</feature>
<keyword evidence="2" id="KW-0808">Transferase</keyword>
<feature type="region of interest" description="Disordered" evidence="1">
    <location>
        <begin position="126"/>
        <end position="157"/>
    </location>
</feature>
<protein>
    <submittedName>
        <fullName evidence="2">CotH kinase family protein</fullName>
    </submittedName>
</protein>
<dbReference type="PANTHER" id="PTHR40050:SF1">
    <property type="entry name" value="INNER SPORE COAT PROTEIN H"/>
    <property type="match status" value="1"/>
</dbReference>
<evidence type="ECO:0000313" key="2">
    <source>
        <dbReference type="EMBL" id="HJC85119.1"/>
    </source>
</evidence>
<feature type="compositionally biased region" description="Gly residues" evidence="1">
    <location>
        <begin position="435"/>
        <end position="447"/>
    </location>
</feature>
<feature type="region of interest" description="Disordered" evidence="1">
    <location>
        <begin position="371"/>
        <end position="449"/>
    </location>
</feature>
<dbReference type="EMBL" id="DWVP01000014">
    <property type="protein sequence ID" value="HJC85119.1"/>
    <property type="molecule type" value="Genomic_DNA"/>
</dbReference>
<gene>
    <name evidence="2" type="ORF">H9751_06185</name>
</gene>